<dbReference type="PIRSF" id="PIRSF000804">
    <property type="entry name" value="DNA_pol_III_b"/>
    <property type="match status" value="1"/>
</dbReference>
<keyword evidence="4 10" id="KW-0963">Cytoplasm</keyword>
<feature type="domain" description="DNA polymerase III beta sliding clamp central" evidence="12">
    <location>
        <begin position="129"/>
        <end position="244"/>
    </location>
</feature>
<evidence type="ECO:0000256" key="9">
    <source>
        <dbReference type="ARBA" id="ARBA00023125"/>
    </source>
</evidence>
<dbReference type="SMART" id="SM00480">
    <property type="entry name" value="POL3Bc"/>
    <property type="match status" value="1"/>
</dbReference>
<keyword evidence="9" id="KW-0238">DNA-binding</keyword>
<dbReference type="SUPFAM" id="SSF55979">
    <property type="entry name" value="DNA clamp"/>
    <property type="match status" value="3"/>
</dbReference>
<protein>
    <recommendedName>
        <fullName evidence="3 10">Beta sliding clamp</fullName>
    </recommendedName>
</protein>
<dbReference type="InterPro" id="IPR046938">
    <property type="entry name" value="DNA_clamp_sf"/>
</dbReference>
<accession>A0A850RE37</accession>
<keyword evidence="5 10" id="KW-0808">Transferase</keyword>
<evidence type="ECO:0000256" key="3">
    <source>
        <dbReference type="ARBA" id="ARBA00021035"/>
    </source>
</evidence>
<dbReference type="GO" id="GO:0009360">
    <property type="term" value="C:DNA polymerase III complex"/>
    <property type="evidence" value="ECO:0007669"/>
    <property type="project" value="InterPro"/>
</dbReference>
<dbReference type="CDD" id="cd00140">
    <property type="entry name" value="beta_clamp"/>
    <property type="match status" value="1"/>
</dbReference>
<comment type="subunit">
    <text evidence="10">Forms a ring-shaped head-to-tail homodimer around DNA.</text>
</comment>
<dbReference type="Pfam" id="PF02768">
    <property type="entry name" value="DNA_pol3_beta_3"/>
    <property type="match status" value="1"/>
</dbReference>
<dbReference type="GO" id="GO:0003887">
    <property type="term" value="F:DNA-directed DNA polymerase activity"/>
    <property type="evidence" value="ECO:0007669"/>
    <property type="project" value="UniProtKB-UniRule"/>
</dbReference>
<keyword evidence="7 10" id="KW-0235">DNA replication</keyword>
<dbReference type="GO" id="GO:0008408">
    <property type="term" value="F:3'-5' exonuclease activity"/>
    <property type="evidence" value="ECO:0007669"/>
    <property type="project" value="InterPro"/>
</dbReference>
<comment type="caution">
    <text evidence="14">The sequence shown here is derived from an EMBL/GenBank/DDBJ whole genome shotgun (WGS) entry which is preliminary data.</text>
</comment>
<comment type="function">
    <text evidence="10">Confers DNA tethering and processivity to DNA polymerases and other proteins. Acts as a clamp, forming a ring around DNA (a reaction catalyzed by the clamp-loading complex) which diffuses in an ATP-independent manner freely and bidirectionally along dsDNA. Initially characterized for its ability to contact the catalytic subunit of DNA polymerase III (Pol III), a complex, multichain enzyme responsible for most of the replicative synthesis in bacteria; Pol III exhibits 3'-5' exonuclease proofreading activity. The beta chain is required for initiation of replication as well as for processivity of DNA replication.</text>
</comment>
<evidence type="ECO:0000256" key="10">
    <source>
        <dbReference type="PIRNR" id="PIRNR000804"/>
    </source>
</evidence>
<evidence type="ECO:0000256" key="2">
    <source>
        <dbReference type="ARBA" id="ARBA00010752"/>
    </source>
</evidence>
<dbReference type="AlphaFoldDB" id="A0A850RE37"/>
<dbReference type="InterPro" id="IPR001001">
    <property type="entry name" value="DNA_polIII_beta"/>
</dbReference>
<dbReference type="EMBL" id="JABZEO010000018">
    <property type="protein sequence ID" value="NVZ11215.1"/>
    <property type="molecule type" value="Genomic_DNA"/>
</dbReference>
<keyword evidence="8 10" id="KW-0239">DNA-directed DNA polymerase</keyword>
<evidence type="ECO:0000259" key="13">
    <source>
        <dbReference type="Pfam" id="PF02768"/>
    </source>
</evidence>
<feature type="domain" description="DNA polymerase III beta sliding clamp N-terminal" evidence="11">
    <location>
        <begin position="1"/>
        <end position="119"/>
    </location>
</feature>
<proteinExistence type="inferred from homology"/>
<dbReference type="PANTHER" id="PTHR30478">
    <property type="entry name" value="DNA POLYMERASE III SUBUNIT BETA"/>
    <property type="match status" value="1"/>
</dbReference>
<evidence type="ECO:0000256" key="4">
    <source>
        <dbReference type="ARBA" id="ARBA00022490"/>
    </source>
</evidence>
<evidence type="ECO:0000256" key="8">
    <source>
        <dbReference type="ARBA" id="ARBA00022932"/>
    </source>
</evidence>
<sequence>MEFSVNREVIFPVLNKTNSLVKHRQTLPVLGNLLVVAREGRVTITGTDLEAEIKTSFEAEIKQEGEVTIPARKLLDICRNLSDGVAIRFKVKDERCTVTAGRGRFALGLLPAADFPTMDLEEGGFDFQIQEGQLKQLLEKIAFAMAQQDVRYYLNGALFELDPAAGLVSVATDGHRLAKFVTPLDALVSEKRQAIIPHKAVIELKRLLGTSDDLVAIRLGERSLRVAVGTMTLTSKLIDGRYPEYERVIPAYNGSAVLATVETNELKRALSQTAILSKGEKYPGVRLDFAPGVLKLMTRTSEQEEAENEIDIEYTGDAVSIGFSIAYLIEALGAIEESRAEIRFQDGNGSAVLRGLGAERETFVVMPMRL</sequence>
<evidence type="ECO:0000256" key="6">
    <source>
        <dbReference type="ARBA" id="ARBA00022695"/>
    </source>
</evidence>
<reference evidence="14 15" key="1">
    <citation type="submission" date="2020-06" db="EMBL/GenBank/DDBJ databases">
        <title>Whole-genome sequence of Allochromatium humboldtianum DSM 21881, type strain.</title>
        <authorList>
            <person name="Kyndt J.A."/>
            <person name="Meyer T.E."/>
        </authorList>
    </citation>
    <scope>NUCLEOTIDE SEQUENCE [LARGE SCALE GENOMIC DNA]</scope>
    <source>
        <strain evidence="14 15">DSM 21881</strain>
    </source>
</reference>
<dbReference type="Pfam" id="PF02767">
    <property type="entry name" value="DNA_pol3_beta_2"/>
    <property type="match status" value="1"/>
</dbReference>
<dbReference type="Gene3D" id="3.70.10.10">
    <property type="match status" value="1"/>
</dbReference>
<comment type="similarity">
    <text evidence="2 10">Belongs to the beta sliding clamp family.</text>
</comment>
<gene>
    <name evidence="14" type="ORF">HW932_18350</name>
</gene>
<dbReference type="Gene3D" id="3.10.150.10">
    <property type="entry name" value="DNA Polymerase III, subunit A, domain 2"/>
    <property type="match status" value="1"/>
</dbReference>
<evidence type="ECO:0000259" key="12">
    <source>
        <dbReference type="Pfam" id="PF02767"/>
    </source>
</evidence>
<evidence type="ECO:0000256" key="5">
    <source>
        <dbReference type="ARBA" id="ARBA00022679"/>
    </source>
</evidence>
<keyword evidence="15" id="KW-1185">Reference proteome</keyword>
<dbReference type="Pfam" id="PF00712">
    <property type="entry name" value="DNA_pol3_beta"/>
    <property type="match status" value="1"/>
</dbReference>
<comment type="subcellular location">
    <subcellularLocation>
        <location evidence="1 10">Cytoplasm</location>
    </subcellularLocation>
</comment>
<feature type="domain" description="DNA polymerase III beta sliding clamp C-terminal" evidence="13">
    <location>
        <begin position="247"/>
        <end position="369"/>
    </location>
</feature>
<dbReference type="Proteomes" id="UP000592294">
    <property type="component" value="Unassembled WGS sequence"/>
</dbReference>
<evidence type="ECO:0000256" key="7">
    <source>
        <dbReference type="ARBA" id="ARBA00022705"/>
    </source>
</evidence>
<dbReference type="GO" id="GO:0006271">
    <property type="term" value="P:DNA strand elongation involved in DNA replication"/>
    <property type="evidence" value="ECO:0007669"/>
    <property type="project" value="TreeGrafter"/>
</dbReference>
<dbReference type="NCBIfam" id="TIGR00663">
    <property type="entry name" value="dnan"/>
    <property type="match status" value="1"/>
</dbReference>
<dbReference type="InterPro" id="IPR022637">
    <property type="entry name" value="DNA_polIII_beta_cen"/>
</dbReference>
<evidence type="ECO:0000256" key="1">
    <source>
        <dbReference type="ARBA" id="ARBA00004496"/>
    </source>
</evidence>
<name>A0A850RE37_9GAMM</name>
<dbReference type="RefSeq" id="WP_176977933.1">
    <property type="nucleotide sequence ID" value="NZ_JABZEO010000018.1"/>
</dbReference>
<dbReference type="GO" id="GO:0005737">
    <property type="term" value="C:cytoplasm"/>
    <property type="evidence" value="ECO:0007669"/>
    <property type="project" value="UniProtKB-SubCell"/>
</dbReference>
<evidence type="ECO:0000313" key="14">
    <source>
        <dbReference type="EMBL" id="NVZ11215.1"/>
    </source>
</evidence>
<dbReference type="GO" id="GO:0003677">
    <property type="term" value="F:DNA binding"/>
    <property type="evidence" value="ECO:0007669"/>
    <property type="project" value="UniProtKB-UniRule"/>
</dbReference>
<dbReference type="InterPro" id="IPR022635">
    <property type="entry name" value="DNA_polIII_beta_C"/>
</dbReference>
<evidence type="ECO:0000313" key="15">
    <source>
        <dbReference type="Proteomes" id="UP000592294"/>
    </source>
</evidence>
<evidence type="ECO:0000259" key="11">
    <source>
        <dbReference type="Pfam" id="PF00712"/>
    </source>
</evidence>
<organism evidence="14 15">
    <name type="scientific">Allochromatium humboldtianum</name>
    <dbReference type="NCBI Taxonomy" id="504901"/>
    <lineage>
        <taxon>Bacteria</taxon>
        <taxon>Pseudomonadati</taxon>
        <taxon>Pseudomonadota</taxon>
        <taxon>Gammaproteobacteria</taxon>
        <taxon>Chromatiales</taxon>
        <taxon>Chromatiaceae</taxon>
        <taxon>Allochromatium</taxon>
    </lineage>
</organism>
<keyword evidence="6 10" id="KW-0548">Nucleotidyltransferase</keyword>
<dbReference type="InterPro" id="IPR022634">
    <property type="entry name" value="DNA_polIII_beta_N"/>
</dbReference>
<dbReference type="PANTHER" id="PTHR30478:SF0">
    <property type="entry name" value="BETA SLIDING CLAMP"/>
    <property type="match status" value="1"/>
</dbReference>